<proteinExistence type="predicted"/>
<dbReference type="AlphaFoldDB" id="A0A969W6H0"/>
<accession>A0A969W6H0</accession>
<evidence type="ECO:0000313" key="2">
    <source>
        <dbReference type="EMBL" id="NKF21467.1"/>
    </source>
</evidence>
<dbReference type="PROSITE" id="PS51257">
    <property type="entry name" value="PROKAR_LIPOPROTEIN"/>
    <property type="match status" value="1"/>
</dbReference>
<organism evidence="2 3">
    <name type="scientific">Solimonas marina</name>
    <dbReference type="NCBI Taxonomy" id="2714601"/>
    <lineage>
        <taxon>Bacteria</taxon>
        <taxon>Pseudomonadati</taxon>
        <taxon>Pseudomonadota</taxon>
        <taxon>Gammaproteobacteria</taxon>
        <taxon>Nevskiales</taxon>
        <taxon>Nevskiaceae</taxon>
        <taxon>Solimonas</taxon>
    </lineage>
</organism>
<protein>
    <submittedName>
        <fullName evidence="2">Uncharacterized protein</fullName>
    </submittedName>
</protein>
<dbReference type="EMBL" id="JAAVXB010000002">
    <property type="protein sequence ID" value="NKF21467.1"/>
    <property type="molecule type" value="Genomic_DNA"/>
</dbReference>
<evidence type="ECO:0000256" key="1">
    <source>
        <dbReference type="SAM" id="MobiDB-lite"/>
    </source>
</evidence>
<feature type="compositionally biased region" description="Gly residues" evidence="1">
    <location>
        <begin position="42"/>
        <end position="57"/>
    </location>
</feature>
<comment type="caution">
    <text evidence="2">The sequence shown here is derived from an EMBL/GenBank/DDBJ whole genome shotgun (WGS) entry which is preliminary data.</text>
</comment>
<sequence length="375" mass="37653">MNKTHHDIPFRGALTLIASACLALSLTGCIQRDKAPDDSGSTTGGSTTGGDTGGGSSGSSCANLPSSTTSYKGGDTLGEELTLSIDPSSLAYTITIDDSEQRSAGTQVSGTLVELSGCQFTSDEAGAVFTIGANDAVQGGVQTVDGTSFAPLIAFGTTYNNASDPTAFNDVAIKFNVAGVQTTAGTTSGYGGSGRLRNAGTLQFCVDSSNGGFATYDSGCTDTEKGYITYNADRDAFDFYETDSTGSAVTEGGTLAGSMIIGMVNDVAVPVLLLRTSATDYGLRVITTQEADTTSGDADGSYLLTTSSGSAEDATMSGAALTIGTDTGTLAYNTPVSGVIEASGTLAGHLLYAGGVLTFSPTTSGAAAFEFGVQE</sequence>
<reference evidence="2" key="1">
    <citation type="submission" date="2020-03" db="EMBL/GenBank/DDBJ databases">
        <title>Solimonas marina sp. nov., isolated from deep seawater of the Pacific Ocean.</title>
        <authorList>
            <person name="Liu X."/>
            <person name="Lai Q."/>
            <person name="Sun F."/>
            <person name="Gai Y."/>
            <person name="Li G."/>
            <person name="Shao Z."/>
        </authorList>
    </citation>
    <scope>NUCLEOTIDE SEQUENCE</scope>
    <source>
        <strain evidence="2">C16B3</strain>
    </source>
</reference>
<dbReference type="Proteomes" id="UP000653472">
    <property type="component" value="Unassembled WGS sequence"/>
</dbReference>
<feature type="region of interest" description="Disordered" evidence="1">
    <location>
        <begin position="33"/>
        <end position="65"/>
    </location>
</feature>
<evidence type="ECO:0000313" key="3">
    <source>
        <dbReference type="Proteomes" id="UP000653472"/>
    </source>
</evidence>
<dbReference type="RefSeq" id="WP_168146731.1">
    <property type="nucleotide sequence ID" value="NZ_JAAVXB010000002.1"/>
</dbReference>
<gene>
    <name evidence="2" type="ORF">G7Y82_03990</name>
</gene>
<keyword evidence="3" id="KW-1185">Reference proteome</keyword>
<name>A0A969W6H0_9GAMM</name>